<dbReference type="SUPFAM" id="SSF48208">
    <property type="entry name" value="Six-hairpin glycosidases"/>
    <property type="match status" value="1"/>
</dbReference>
<evidence type="ECO:0000313" key="1">
    <source>
        <dbReference type="EMBL" id="KIW71196.1"/>
    </source>
</evidence>
<name>A0A0D2D131_9EURO</name>
<dbReference type="AlphaFoldDB" id="A0A0D2D131"/>
<proteinExistence type="predicted"/>
<organism evidence="1 2">
    <name type="scientific">Phialophora macrospora</name>
    <dbReference type="NCBI Taxonomy" id="1851006"/>
    <lineage>
        <taxon>Eukaryota</taxon>
        <taxon>Fungi</taxon>
        <taxon>Dikarya</taxon>
        <taxon>Ascomycota</taxon>
        <taxon>Pezizomycotina</taxon>
        <taxon>Eurotiomycetes</taxon>
        <taxon>Chaetothyriomycetidae</taxon>
        <taxon>Chaetothyriales</taxon>
        <taxon>Herpotrichiellaceae</taxon>
        <taxon>Phialophora</taxon>
    </lineage>
</organism>
<accession>A0A0D2D131</accession>
<protein>
    <recommendedName>
        <fullName evidence="3">Six-hairpin glycosidase-like protein</fullName>
    </recommendedName>
</protein>
<evidence type="ECO:0008006" key="3">
    <source>
        <dbReference type="Google" id="ProtNLM"/>
    </source>
</evidence>
<gene>
    <name evidence="1" type="ORF">PV04_03392</name>
</gene>
<dbReference type="InterPro" id="IPR012341">
    <property type="entry name" value="6hp_glycosidase-like_sf"/>
</dbReference>
<dbReference type="InterPro" id="IPR008928">
    <property type="entry name" value="6-hairpin_glycosidase_sf"/>
</dbReference>
<reference evidence="1 2" key="1">
    <citation type="submission" date="2015-01" db="EMBL/GenBank/DDBJ databases">
        <title>The Genome Sequence of Capronia semiimmersa CBS27337.</title>
        <authorList>
            <consortium name="The Broad Institute Genomics Platform"/>
            <person name="Cuomo C."/>
            <person name="de Hoog S."/>
            <person name="Gorbushina A."/>
            <person name="Stielow B."/>
            <person name="Teixiera M."/>
            <person name="Abouelleil A."/>
            <person name="Chapman S.B."/>
            <person name="Priest M."/>
            <person name="Young S.K."/>
            <person name="Wortman J."/>
            <person name="Nusbaum C."/>
            <person name="Birren B."/>
        </authorList>
    </citation>
    <scope>NUCLEOTIDE SEQUENCE [LARGE SCALE GENOMIC DNA]</scope>
    <source>
        <strain evidence="1 2">CBS 27337</strain>
    </source>
</reference>
<dbReference type="STRING" id="5601.A0A0D2D131"/>
<dbReference type="EMBL" id="KN846957">
    <property type="protein sequence ID" value="KIW71196.1"/>
    <property type="molecule type" value="Genomic_DNA"/>
</dbReference>
<dbReference type="GO" id="GO:0005975">
    <property type="term" value="P:carbohydrate metabolic process"/>
    <property type="evidence" value="ECO:0007669"/>
    <property type="project" value="InterPro"/>
</dbReference>
<dbReference type="Proteomes" id="UP000054266">
    <property type="component" value="Unassembled WGS sequence"/>
</dbReference>
<dbReference type="HOGENOM" id="CLU_024197_0_0_1"/>
<keyword evidence="2" id="KW-1185">Reference proteome</keyword>
<dbReference type="GO" id="GO:0003824">
    <property type="term" value="F:catalytic activity"/>
    <property type="evidence" value="ECO:0007669"/>
    <property type="project" value="UniProtKB-ARBA"/>
</dbReference>
<dbReference type="Gene3D" id="1.50.10.10">
    <property type="match status" value="1"/>
</dbReference>
<sequence length="734" mass="82046">MWICTFKDCHHPPCHESHYRFPHLSRARQPIMATRTGIRVLGLLGLLLSCGLSASGARIDRKAVVQQFNPKRNASADTPMQVGNGNFVFSADVTGLQTFVPFNTLSSWGWHNSSLPTTPGQTSISDFTGLQWWTHGRLVTYDQPNPAEADISQWLIANPHRINLIRIGLDFQGKTVSEDDLEDKSQSLDLYSGLLHSTFSLNGTKISVQTAVGPNSDTVAVQINSSLLSSGALGVFFDYPYATGESKFDAPFVGVFNATTNHTTSLKAQKQSAVVQHDLDATTYFTTVGWVGNATMTGPKPSTHRYFLRANQGGQLSFTANLAPTRAKTVVAAEDVFNSSAEWWQSYWNRGAFISLQSAKNADAKELQRRIILSQYLVTINEAGRDPPQESGLTNNGWYGKFHLEMVIWHSLHFGLWGKEDLLERHDSIYARFLPTSYQRAREMGYEGARWGKMSDPSGRSAPGEINSLLIWQQPHPFYFAEAEYQRSPSNQTLQKWDEVLTASADFMASYAFHNQSLDVLQLGPPIYPASENTNPNATVNPTFELAYWRWGLDIAAQWKQRQNKTVPQAWTSIANNLPPMPVQNGTYVIYTGVPDMWNDPDLTSDHPSMAMIHGFIRPPPDFNLTIFNNTMNRIYQTWNWTESFGWDFPMVAMAAARLGDFDRAVDFLLQPNFPFDDIGMPIGGTRVPTPYFPGSTSLLMAVAMMAGGWKDAPGLKFPADWDVQAEGFRPLFF</sequence>
<evidence type="ECO:0000313" key="2">
    <source>
        <dbReference type="Proteomes" id="UP000054266"/>
    </source>
</evidence>